<evidence type="ECO:0000256" key="1">
    <source>
        <dbReference type="SAM" id="Coils"/>
    </source>
</evidence>
<feature type="transmembrane region" description="Helical" evidence="3">
    <location>
        <begin position="17"/>
        <end position="38"/>
    </location>
</feature>
<comment type="caution">
    <text evidence="4">The sequence shown here is derived from an EMBL/GenBank/DDBJ whole genome shotgun (WGS) entry which is preliminary data.</text>
</comment>
<keyword evidence="3" id="KW-0812">Transmembrane</keyword>
<gene>
    <name evidence="4" type="ORF">PACLA_8A053592</name>
</gene>
<feature type="coiled-coil region" evidence="1">
    <location>
        <begin position="86"/>
        <end position="113"/>
    </location>
</feature>
<keyword evidence="3" id="KW-1133">Transmembrane helix</keyword>
<reference evidence="4" key="1">
    <citation type="submission" date="2020-04" db="EMBL/GenBank/DDBJ databases">
        <authorList>
            <person name="Alioto T."/>
            <person name="Alioto T."/>
            <person name="Gomez Garrido J."/>
        </authorList>
    </citation>
    <scope>NUCLEOTIDE SEQUENCE</scope>
    <source>
        <strain evidence="4">A484AB</strain>
    </source>
</reference>
<evidence type="ECO:0000313" key="5">
    <source>
        <dbReference type="Proteomes" id="UP001152795"/>
    </source>
</evidence>
<feature type="region of interest" description="Disordered" evidence="2">
    <location>
        <begin position="124"/>
        <end position="197"/>
    </location>
</feature>
<sequence length="197" mass="21928">IVLDNFRNPDVSYVVDFLSTHVVATILLALLFLSKIYLIRKYKNYTQRNDGASSATAITLTDLRQSPFHLNPPVHLKRETQVETTVLRLKAKNFQLEEENRNLNAKLVVFENKLARESKISTQIVSTNGETESSRDGNGFSDKCHRKSSASAESIASSEHAVFTREDNSGSLINENTESAGKQETSLAVPQQNSVSE</sequence>
<evidence type="ECO:0000256" key="2">
    <source>
        <dbReference type="SAM" id="MobiDB-lite"/>
    </source>
</evidence>
<dbReference type="AlphaFoldDB" id="A0A6S7ICY0"/>
<evidence type="ECO:0000256" key="3">
    <source>
        <dbReference type="SAM" id="Phobius"/>
    </source>
</evidence>
<dbReference type="EMBL" id="CACRXK020004763">
    <property type="protein sequence ID" value="CAB4003922.1"/>
    <property type="molecule type" value="Genomic_DNA"/>
</dbReference>
<dbReference type="Proteomes" id="UP001152795">
    <property type="component" value="Unassembled WGS sequence"/>
</dbReference>
<name>A0A6S7ICY0_PARCT</name>
<keyword evidence="5" id="KW-1185">Reference proteome</keyword>
<organism evidence="4 5">
    <name type="scientific">Paramuricea clavata</name>
    <name type="common">Red gorgonian</name>
    <name type="synonym">Violescent sea-whip</name>
    <dbReference type="NCBI Taxonomy" id="317549"/>
    <lineage>
        <taxon>Eukaryota</taxon>
        <taxon>Metazoa</taxon>
        <taxon>Cnidaria</taxon>
        <taxon>Anthozoa</taxon>
        <taxon>Octocorallia</taxon>
        <taxon>Malacalcyonacea</taxon>
        <taxon>Plexauridae</taxon>
        <taxon>Paramuricea</taxon>
    </lineage>
</organism>
<keyword evidence="1" id="KW-0175">Coiled coil</keyword>
<evidence type="ECO:0000313" key="4">
    <source>
        <dbReference type="EMBL" id="CAB4003922.1"/>
    </source>
</evidence>
<proteinExistence type="predicted"/>
<keyword evidence="3" id="KW-0472">Membrane</keyword>
<feature type="non-terminal residue" evidence="4">
    <location>
        <position position="197"/>
    </location>
</feature>
<feature type="compositionally biased region" description="Polar residues" evidence="2">
    <location>
        <begin position="169"/>
        <end position="197"/>
    </location>
</feature>
<protein>
    <submittedName>
        <fullName evidence="4">Uncharacterized protein</fullName>
    </submittedName>
</protein>
<feature type="compositionally biased region" description="Low complexity" evidence="2">
    <location>
        <begin position="149"/>
        <end position="161"/>
    </location>
</feature>
<accession>A0A6S7ICY0</accession>